<protein>
    <submittedName>
        <fullName evidence="2">Uridylate kinase</fullName>
    </submittedName>
</protein>
<dbReference type="EMBL" id="VZZJ01000016">
    <property type="protein sequence ID" value="KAB1072019.1"/>
    <property type="molecule type" value="Genomic_DNA"/>
</dbReference>
<evidence type="ECO:0000259" key="1">
    <source>
        <dbReference type="Pfam" id="PF00696"/>
    </source>
</evidence>
<evidence type="ECO:0000313" key="3">
    <source>
        <dbReference type="Proteomes" id="UP000441523"/>
    </source>
</evidence>
<dbReference type="Gene3D" id="3.40.1160.10">
    <property type="entry name" value="Acetylglutamate kinase-like"/>
    <property type="match status" value="1"/>
</dbReference>
<dbReference type="GO" id="GO:0016301">
    <property type="term" value="F:kinase activity"/>
    <property type="evidence" value="ECO:0007669"/>
    <property type="project" value="UniProtKB-KW"/>
</dbReference>
<organism evidence="2 3">
    <name type="scientific">Methylobacterium planeticum</name>
    <dbReference type="NCBI Taxonomy" id="2615211"/>
    <lineage>
        <taxon>Bacteria</taxon>
        <taxon>Pseudomonadati</taxon>
        <taxon>Pseudomonadota</taxon>
        <taxon>Alphaproteobacteria</taxon>
        <taxon>Hyphomicrobiales</taxon>
        <taxon>Methylobacteriaceae</taxon>
        <taxon>Methylobacterium</taxon>
    </lineage>
</organism>
<reference evidence="2 3" key="1">
    <citation type="submission" date="2019-09" db="EMBL/GenBank/DDBJ databases">
        <title>YIM 132548 draft genome.</title>
        <authorList>
            <person name="Jiang L."/>
        </authorList>
    </citation>
    <scope>NUCLEOTIDE SEQUENCE [LARGE SCALE GENOMIC DNA]</scope>
    <source>
        <strain evidence="2 3">YIM 132548</strain>
    </source>
</reference>
<keyword evidence="3" id="KW-1185">Reference proteome</keyword>
<dbReference type="RefSeq" id="WP_150965022.1">
    <property type="nucleotide sequence ID" value="NZ_VZZJ01000016.1"/>
</dbReference>
<comment type="caution">
    <text evidence="2">The sequence shown here is derived from an EMBL/GenBank/DDBJ whole genome shotgun (WGS) entry which is preliminary data.</text>
</comment>
<dbReference type="AlphaFoldDB" id="A0A6N6MMM0"/>
<dbReference type="InterPro" id="IPR036393">
    <property type="entry name" value="AceGlu_kinase-like_sf"/>
</dbReference>
<proteinExistence type="predicted"/>
<dbReference type="InterPro" id="IPR001048">
    <property type="entry name" value="Asp/Glu/Uridylate_kinase"/>
</dbReference>
<feature type="domain" description="Aspartate/glutamate/uridylate kinase" evidence="1">
    <location>
        <begin position="7"/>
        <end position="150"/>
    </location>
</feature>
<keyword evidence="2" id="KW-0808">Transferase</keyword>
<dbReference type="SUPFAM" id="SSF53633">
    <property type="entry name" value="Carbamate kinase-like"/>
    <property type="match status" value="1"/>
</dbReference>
<keyword evidence="2" id="KW-0418">Kinase</keyword>
<accession>A0A6N6MMM0</accession>
<sequence>MTGRDLSVIKVGGSLLADGPRLRAMLADIAGARHAPCILVPGGGPFADAVRTAQAALALEDVFAHRLALDAMGRMAEVFCAVEPGLVRCADLAALSRLAGAGRVPVWDPVALRAGHSAIAETWDVTSDSLALWLATEVGAARCILVKSVPSAHLSPRSADWSALAARGIVDAAFPAFAAAYPGEIVIRGPRGAEPSAGRDAA</sequence>
<name>A0A6N6MMM0_9HYPH</name>
<dbReference type="Proteomes" id="UP000441523">
    <property type="component" value="Unassembled WGS sequence"/>
</dbReference>
<dbReference type="Pfam" id="PF00696">
    <property type="entry name" value="AA_kinase"/>
    <property type="match status" value="1"/>
</dbReference>
<gene>
    <name evidence="2" type="ORF">F6X51_17850</name>
</gene>
<evidence type="ECO:0000313" key="2">
    <source>
        <dbReference type="EMBL" id="KAB1072019.1"/>
    </source>
</evidence>